<protein>
    <submittedName>
        <fullName evidence="2">Uncharacterized protein</fullName>
    </submittedName>
</protein>
<feature type="non-terminal residue" evidence="2">
    <location>
        <position position="282"/>
    </location>
</feature>
<feature type="compositionally biased region" description="Acidic residues" evidence="1">
    <location>
        <begin position="123"/>
        <end position="144"/>
    </location>
</feature>
<gene>
    <name evidence="2" type="ORF">S12H4_29545</name>
</gene>
<feature type="non-terminal residue" evidence="2">
    <location>
        <position position="1"/>
    </location>
</feature>
<proteinExistence type="predicted"/>
<sequence length="282" mass="30248">RELLGNTGHGGRGRGGGQDWGLRGQGEQRGRNEAVHKGSVDNVDVFGNNQAVPVEQRPGTEILGDDEEGGGDADDEDDPPLSPETMRLLGLPVLEDELFEEQEGFHSSSEPSFTDFFASSDESTPENDDDDTTTDDDSDDEISDLEAHVLGAPFLAHIATAEELGSGAGGEITEVGQFQGQEVPLLVIEDLDGRLIYARAHDGEAVFGSDGEFEFADDSDEDDTDLDLGPGATSWRDWDVGITGEWDDEGETTDELPDEDMPFPRLLVGSVAPRGGRSARRA</sequence>
<name>X1V0T7_9ZZZZ</name>
<feature type="region of interest" description="Disordered" evidence="1">
    <location>
        <begin position="211"/>
        <end position="282"/>
    </location>
</feature>
<organism evidence="2">
    <name type="scientific">marine sediment metagenome</name>
    <dbReference type="NCBI Taxonomy" id="412755"/>
    <lineage>
        <taxon>unclassified sequences</taxon>
        <taxon>metagenomes</taxon>
        <taxon>ecological metagenomes</taxon>
    </lineage>
</organism>
<dbReference type="EMBL" id="BARW01017048">
    <property type="protein sequence ID" value="GAI98239.1"/>
    <property type="molecule type" value="Genomic_DNA"/>
</dbReference>
<comment type="caution">
    <text evidence="2">The sequence shown here is derived from an EMBL/GenBank/DDBJ whole genome shotgun (WGS) entry which is preliminary data.</text>
</comment>
<feature type="compositionally biased region" description="Gly residues" evidence="1">
    <location>
        <begin position="7"/>
        <end position="19"/>
    </location>
</feature>
<feature type="compositionally biased region" description="Basic and acidic residues" evidence="1">
    <location>
        <begin position="26"/>
        <end position="39"/>
    </location>
</feature>
<dbReference type="AlphaFoldDB" id="X1V0T7"/>
<feature type="compositionally biased region" description="Acidic residues" evidence="1">
    <location>
        <begin position="245"/>
        <end position="261"/>
    </location>
</feature>
<evidence type="ECO:0000256" key="1">
    <source>
        <dbReference type="SAM" id="MobiDB-lite"/>
    </source>
</evidence>
<feature type="compositionally biased region" description="Acidic residues" evidence="1">
    <location>
        <begin position="63"/>
        <end position="79"/>
    </location>
</feature>
<accession>X1V0T7</accession>
<feature type="region of interest" description="Disordered" evidence="1">
    <location>
        <begin position="1"/>
        <end position="147"/>
    </location>
</feature>
<evidence type="ECO:0000313" key="2">
    <source>
        <dbReference type="EMBL" id="GAI98239.1"/>
    </source>
</evidence>
<reference evidence="2" key="1">
    <citation type="journal article" date="2014" name="Front. Microbiol.">
        <title>High frequency of phylogenetically diverse reductive dehalogenase-homologous genes in deep subseafloor sedimentary metagenomes.</title>
        <authorList>
            <person name="Kawai M."/>
            <person name="Futagami T."/>
            <person name="Toyoda A."/>
            <person name="Takaki Y."/>
            <person name="Nishi S."/>
            <person name="Hori S."/>
            <person name="Arai W."/>
            <person name="Tsubouchi T."/>
            <person name="Morono Y."/>
            <person name="Uchiyama I."/>
            <person name="Ito T."/>
            <person name="Fujiyama A."/>
            <person name="Inagaki F."/>
            <person name="Takami H."/>
        </authorList>
    </citation>
    <scope>NUCLEOTIDE SEQUENCE</scope>
    <source>
        <strain evidence="2">Expedition CK06-06</strain>
    </source>
</reference>
<feature type="compositionally biased region" description="Acidic residues" evidence="1">
    <location>
        <begin position="211"/>
        <end position="226"/>
    </location>
</feature>